<comment type="caution">
    <text evidence="4">The sequence shown here is derived from an EMBL/GenBank/DDBJ whole genome shotgun (WGS) entry which is preliminary data.</text>
</comment>
<reference evidence="5" key="1">
    <citation type="journal article" date="2019" name="Int. J. Syst. Evol. Microbiol.">
        <title>The Global Catalogue of Microorganisms (GCM) 10K type strain sequencing project: providing services to taxonomists for standard genome sequencing and annotation.</title>
        <authorList>
            <consortium name="The Broad Institute Genomics Platform"/>
            <consortium name="The Broad Institute Genome Sequencing Center for Infectious Disease"/>
            <person name="Wu L."/>
            <person name="Ma J."/>
        </authorList>
    </citation>
    <scope>NUCLEOTIDE SEQUENCE [LARGE SCALE GENOMIC DNA]</scope>
    <source>
        <strain evidence="5">JCM 17068</strain>
    </source>
</reference>
<accession>A0ABP7UTD8</accession>
<keyword evidence="1" id="KW-0677">Repeat</keyword>
<dbReference type="Gene3D" id="1.25.40.20">
    <property type="entry name" value="Ankyrin repeat-containing domain"/>
    <property type="match status" value="1"/>
</dbReference>
<gene>
    <name evidence="4" type="ORF">GCM10022388_17180</name>
</gene>
<dbReference type="SMART" id="SM00248">
    <property type="entry name" value="ANK"/>
    <property type="match status" value="3"/>
</dbReference>
<dbReference type="InterPro" id="IPR036770">
    <property type="entry name" value="Ankyrin_rpt-contain_sf"/>
</dbReference>
<evidence type="ECO:0000256" key="1">
    <source>
        <dbReference type="ARBA" id="ARBA00022737"/>
    </source>
</evidence>
<evidence type="ECO:0000313" key="5">
    <source>
        <dbReference type="Proteomes" id="UP001500426"/>
    </source>
</evidence>
<keyword evidence="2 3" id="KW-0040">ANK repeat</keyword>
<evidence type="ECO:0000313" key="4">
    <source>
        <dbReference type="EMBL" id="GAA4051617.1"/>
    </source>
</evidence>
<keyword evidence="5" id="KW-1185">Reference proteome</keyword>
<dbReference type="PROSITE" id="PS50297">
    <property type="entry name" value="ANK_REP_REGION"/>
    <property type="match status" value="1"/>
</dbReference>
<organism evidence="4 5">
    <name type="scientific">Flavobacterium chungnamense</name>
    <dbReference type="NCBI Taxonomy" id="706182"/>
    <lineage>
        <taxon>Bacteria</taxon>
        <taxon>Pseudomonadati</taxon>
        <taxon>Bacteroidota</taxon>
        <taxon>Flavobacteriia</taxon>
        <taxon>Flavobacteriales</taxon>
        <taxon>Flavobacteriaceae</taxon>
        <taxon>Flavobacterium</taxon>
    </lineage>
</organism>
<evidence type="ECO:0000256" key="3">
    <source>
        <dbReference type="PROSITE-ProRule" id="PRU00023"/>
    </source>
</evidence>
<evidence type="ECO:0000256" key="2">
    <source>
        <dbReference type="ARBA" id="ARBA00023043"/>
    </source>
</evidence>
<evidence type="ECO:0008006" key="6">
    <source>
        <dbReference type="Google" id="ProtNLM"/>
    </source>
</evidence>
<dbReference type="PROSITE" id="PS50088">
    <property type="entry name" value="ANK_REPEAT"/>
    <property type="match status" value="1"/>
</dbReference>
<dbReference type="EMBL" id="BAABCS010000016">
    <property type="protein sequence ID" value="GAA4051617.1"/>
    <property type="molecule type" value="Genomic_DNA"/>
</dbReference>
<sequence>MVAIYKNKIKKFEKFIKSKKGITYVSICDKSDYELTPLEVAIRCENAYAVELLLKTRAYKNLDEYLLIASGHESIRTVALIIQYGGNPNYKDENNHTIIMQATSFSTVEVLKTILSFSSQNINIQRNKNSATALMLASYAKDIDKVKLLLEYKSDIKIKDNKGRTAYDYLNTDYINKNCNEQQMNELRKLLKID</sequence>
<proteinExistence type="predicted"/>
<feature type="repeat" description="ANK" evidence="3">
    <location>
        <begin position="129"/>
        <end position="161"/>
    </location>
</feature>
<dbReference type="Proteomes" id="UP001500426">
    <property type="component" value="Unassembled WGS sequence"/>
</dbReference>
<dbReference type="PANTHER" id="PTHR24198">
    <property type="entry name" value="ANKYRIN REPEAT AND PROTEIN KINASE DOMAIN-CONTAINING PROTEIN"/>
    <property type="match status" value="1"/>
</dbReference>
<dbReference type="Pfam" id="PF12796">
    <property type="entry name" value="Ank_2"/>
    <property type="match status" value="1"/>
</dbReference>
<dbReference type="SUPFAM" id="SSF48403">
    <property type="entry name" value="Ankyrin repeat"/>
    <property type="match status" value="1"/>
</dbReference>
<protein>
    <recommendedName>
        <fullName evidence="6">Ankyrin repeat domain-containing protein</fullName>
    </recommendedName>
</protein>
<dbReference type="PANTHER" id="PTHR24198:SF165">
    <property type="entry name" value="ANKYRIN REPEAT-CONTAINING PROTEIN-RELATED"/>
    <property type="match status" value="1"/>
</dbReference>
<name>A0ABP7UTD8_9FLAO</name>
<dbReference type="InterPro" id="IPR002110">
    <property type="entry name" value="Ankyrin_rpt"/>
</dbReference>